<dbReference type="PANTHER" id="PTHR30489">
    <property type="entry name" value="LIPOPROTEIN-RELEASING SYSTEM TRANSMEMBRANE PROTEIN LOLE"/>
    <property type="match status" value="1"/>
</dbReference>
<feature type="transmembrane region" description="Helical" evidence="7">
    <location>
        <begin position="343"/>
        <end position="360"/>
    </location>
</feature>
<dbReference type="AlphaFoldDB" id="A0A315YT45"/>
<sequence>MRLIFKHIFKDIMAHKLRTLLLMLCIIVCSFTAMLCFDLSGSLRTMLKGLFATVAGSSDLQIQTKSPVGEDFADGAPDCNILRMGGTTCYFDRRIDSDYSYVNRGQAMVMAVDPDEGRNMGVIRDDIVIGSKKVGIGKAFAEEFGFEVGDKIVLHGDRDIPVEFTVGSLEEKQGIFAMDDNTIVISIEDMGEMTLGGVAEITSVMVDVKDDSRIKDAENFFKEKYPTAEVTNFLEDKDLENSIKSISRVFLILFALCMLLVIFVTVSVSERMITDKMSVVGTFRSLGVSSAKTTFALIFENALFGLIGSCIGILLYVLVKEPLFNSMLVVDDALRPKVPMPKFYIYLGVVLGAVIIESLCPIKESIKALRVPIRDIIFNTKETEYKPSKVATIIGFVLLAAAAVCFFFKDSFAMNMICFVCIIAGAALLFNYVTRAVAKLLEKLFAKLNFPIAHLAAVEAGAKKSTVGSSVLCVTAAALALVIYMFSNSLSTVYSKEVFKCDVINGLTGTKPTMLSYIDQLEGVNQTEFFYLTSDYVNFDDKEEAIYVYGWKEGGNQLVDSFDGVDNNIGADEVCLGKIIMRKYGLEVGDKVKMTFLAQGYLPIEKELTIKSRINIDYGTGSGTSAVLNEDTYKEIYGDHPMYLFVKGDDPKAIKKTIQDHSADLVGMSMTSSEYMLQLTVQRASILMIIHALILIGVGLTFIGVVSNQLIGLEGRKRECAVMTSVAMPRKKLSKMFLLENMIAAGTALLFAIPIGMLMSVVFMRLMDITENVIPMTIPVVKSVFYAIFLWLIFTLVSLFPIRALKKMDVVSQLKYE</sequence>
<dbReference type="GO" id="GO:0044874">
    <property type="term" value="P:lipoprotein localization to outer membrane"/>
    <property type="evidence" value="ECO:0007669"/>
    <property type="project" value="TreeGrafter"/>
</dbReference>
<evidence type="ECO:0000313" key="10">
    <source>
        <dbReference type="EMBL" id="PWJ15577.1"/>
    </source>
</evidence>
<dbReference type="OrthoDB" id="1711021at2"/>
<feature type="transmembrane region" description="Helical" evidence="7">
    <location>
        <begin position="784"/>
        <end position="805"/>
    </location>
</feature>
<comment type="caution">
    <text evidence="10">The sequence shown here is derived from an EMBL/GenBank/DDBJ whole genome shotgun (WGS) entry which is preliminary data.</text>
</comment>
<comment type="subcellular location">
    <subcellularLocation>
        <location evidence="1">Cell membrane</location>
        <topology evidence="1">Multi-pass membrane protein</topology>
    </subcellularLocation>
</comment>
<dbReference type="Pfam" id="PF12704">
    <property type="entry name" value="MacB_PCD"/>
    <property type="match status" value="1"/>
</dbReference>
<keyword evidence="3" id="KW-1003">Cell membrane</keyword>
<keyword evidence="10" id="KW-0449">Lipoprotein</keyword>
<feature type="transmembrane region" description="Helical" evidence="7">
    <location>
        <begin position="390"/>
        <end position="408"/>
    </location>
</feature>
<dbReference type="RefSeq" id="WP_109725359.1">
    <property type="nucleotide sequence ID" value="NZ_QGDI01000001.1"/>
</dbReference>
<feature type="transmembrane region" description="Helical" evidence="7">
    <location>
        <begin position="294"/>
        <end position="319"/>
    </location>
</feature>
<dbReference type="InterPro" id="IPR025857">
    <property type="entry name" value="MacB_PCD"/>
</dbReference>
<evidence type="ECO:0000259" key="9">
    <source>
        <dbReference type="Pfam" id="PF12704"/>
    </source>
</evidence>
<comment type="similarity">
    <text evidence="2">Belongs to the ABC-4 integral membrane protein family. LolC/E subfamily.</text>
</comment>
<evidence type="ECO:0000256" key="7">
    <source>
        <dbReference type="SAM" id="Phobius"/>
    </source>
</evidence>
<evidence type="ECO:0000256" key="3">
    <source>
        <dbReference type="ARBA" id="ARBA00022475"/>
    </source>
</evidence>
<organism evidence="10 11">
    <name type="scientific">Ruminococcus flavefaciens</name>
    <dbReference type="NCBI Taxonomy" id="1265"/>
    <lineage>
        <taxon>Bacteria</taxon>
        <taxon>Bacillati</taxon>
        <taxon>Bacillota</taxon>
        <taxon>Clostridia</taxon>
        <taxon>Eubacteriales</taxon>
        <taxon>Oscillospiraceae</taxon>
        <taxon>Ruminococcus</taxon>
    </lineage>
</organism>
<dbReference type="InterPro" id="IPR003838">
    <property type="entry name" value="ABC3_permease_C"/>
</dbReference>
<feature type="domain" description="MacB-like periplasmic core" evidence="9">
    <location>
        <begin position="19"/>
        <end position="218"/>
    </location>
</feature>
<dbReference type="InterPro" id="IPR051447">
    <property type="entry name" value="Lipoprotein-release_system"/>
</dbReference>
<keyword evidence="4 7" id="KW-0812">Transmembrane</keyword>
<evidence type="ECO:0000256" key="6">
    <source>
        <dbReference type="ARBA" id="ARBA00023136"/>
    </source>
</evidence>
<dbReference type="Proteomes" id="UP000245720">
    <property type="component" value="Unassembled WGS sequence"/>
</dbReference>
<protein>
    <submittedName>
        <fullName evidence="10">ABC-type lipoprotein release transport system permease subunit</fullName>
    </submittedName>
</protein>
<feature type="transmembrane region" description="Helical" evidence="7">
    <location>
        <begin position="414"/>
        <end position="433"/>
    </location>
</feature>
<keyword evidence="6 7" id="KW-0472">Membrane</keyword>
<feature type="domain" description="ABC3 transporter permease C-terminal" evidence="8">
    <location>
        <begin position="252"/>
        <end position="365"/>
    </location>
</feature>
<gene>
    <name evidence="10" type="ORF">IE37_00481</name>
</gene>
<evidence type="ECO:0000313" key="11">
    <source>
        <dbReference type="Proteomes" id="UP000245720"/>
    </source>
</evidence>
<dbReference type="PANTHER" id="PTHR30489:SF0">
    <property type="entry name" value="LIPOPROTEIN-RELEASING SYSTEM TRANSMEMBRANE PROTEIN LOLE"/>
    <property type="match status" value="1"/>
</dbReference>
<proteinExistence type="inferred from homology"/>
<reference evidence="10 11" key="1">
    <citation type="submission" date="2018-05" db="EMBL/GenBank/DDBJ databases">
        <title>The Hungate 1000. A catalogue of reference genomes from the rumen microbiome.</title>
        <authorList>
            <person name="Kelly W."/>
        </authorList>
    </citation>
    <scope>NUCLEOTIDE SEQUENCE [LARGE SCALE GENOMIC DNA]</scope>
    <source>
        <strain evidence="10 11">SAb67</strain>
    </source>
</reference>
<evidence type="ECO:0000256" key="2">
    <source>
        <dbReference type="ARBA" id="ARBA00005236"/>
    </source>
</evidence>
<keyword evidence="5 7" id="KW-1133">Transmembrane helix</keyword>
<feature type="transmembrane region" description="Helical" evidence="7">
    <location>
        <begin position="467"/>
        <end position="486"/>
    </location>
</feature>
<dbReference type="GO" id="GO:0098797">
    <property type="term" value="C:plasma membrane protein complex"/>
    <property type="evidence" value="ECO:0007669"/>
    <property type="project" value="TreeGrafter"/>
</dbReference>
<evidence type="ECO:0000256" key="4">
    <source>
        <dbReference type="ARBA" id="ARBA00022692"/>
    </source>
</evidence>
<accession>A0A315YT45</accession>
<evidence type="ECO:0000256" key="5">
    <source>
        <dbReference type="ARBA" id="ARBA00022989"/>
    </source>
</evidence>
<name>A0A315YT45_RUMFL</name>
<feature type="domain" description="ABC3 transporter permease C-terminal" evidence="8">
    <location>
        <begin position="693"/>
        <end position="809"/>
    </location>
</feature>
<feature type="transmembrane region" description="Helical" evidence="7">
    <location>
        <begin position="738"/>
        <end position="764"/>
    </location>
</feature>
<feature type="transmembrane region" description="Helical" evidence="7">
    <location>
        <begin position="686"/>
        <end position="708"/>
    </location>
</feature>
<dbReference type="Pfam" id="PF02687">
    <property type="entry name" value="FtsX"/>
    <property type="match status" value="2"/>
</dbReference>
<feature type="transmembrane region" description="Helical" evidence="7">
    <location>
        <begin position="249"/>
        <end position="268"/>
    </location>
</feature>
<evidence type="ECO:0000256" key="1">
    <source>
        <dbReference type="ARBA" id="ARBA00004651"/>
    </source>
</evidence>
<dbReference type="EMBL" id="QGDI01000001">
    <property type="protein sequence ID" value="PWJ15577.1"/>
    <property type="molecule type" value="Genomic_DNA"/>
</dbReference>
<evidence type="ECO:0000259" key="8">
    <source>
        <dbReference type="Pfam" id="PF02687"/>
    </source>
</evidence>